<proteinExistence type="predicted"/>
<dbReference type="Proteomes" id="UP000034569">
    <property type="component" value="Unassembled WGS sequence"/>
</dbReference>
<dbReference type="Gene3D" id="3.30.2010.20">
    <property type="match status" value="1"/>
</dbReference>
<name>A0A0G1QS22_9BACT</name>
<evidence type="ECO:0000313" key="2">
    <source>
        <dbReference type="Proteomes" id="UP000034569"/>
    </source>
</evidence>
<organism evidence="1 2">
    <name type="scientific">Candidatus Azambacteria bacterium GW2011_GWC1_46_13</name>
    <dbReference type="NCBI Taxonomy" id="1618619"/>
    <lineage>
        <taxon>Bacteria</taxon>
        <taxon>Candidatus Azamiibacteriota</taxon>
    </lineage>
</organism>
<sequence>MRKSHFETLICEAIEALPPKIKEAMENVVFIVEREARRKKASEIGIRVDETLLGLYEGVPKTGRGINYSGVLPDKITVFQKPMEELAGGSEKALKKLVYEVVWHEVGHHLGFDEPELRALEAKKKIRKKI</sequence>
<comment type="caution">
    <text evidence="1">The sequence shown here is derived from an EMBL/GenBank/DDBJ whole genome shotgun (WGS) entry which is preliminary data.</text>
</comment>
<reference evidence="1 2" key="1">
    <citation type="journal article" date="2015" name="Nature">
        <title>rRNA introns, odd ribosomes, and small enigmatic genomes across a large radiation of phyla.</title>
        <authorList>
            <person name="Brown C.T."/>
            <person name="Hug L.A."/>
            <person name="Thomas B.C."/>
            <person name="Sharon I."/>
            <person name="Castelle C.J."/>
            <person name="Singh A."/>
            <person name="Wilkins M.J."/>
            <person name="Williams K.H."/>
            <person name="Banfield J.F."/>
        </authorList>
    </citation>
    <scope>NUCLEOTIDE SEQUENCE [LARGE SCALE GENOMIC DNA]</scope>
</reference>
<dbReference type="InterPro" id="IPR038555">
    <property type="entry name" value="Zincin_1_sf"/>
</dbReference>
<dbReference type="CDD" id="cd12952">
    <property type="entry name" value="MMP_ACEL2062"/>
    <property type="match status" value="1"/>
</dbReference>
<dbReference type="SUPFAM" id="SSF55486">
    <property type="entry name" value="Metalloproteases ('zincins'), catalytic domain"/>
    <property type="match status" value="1"/>
</dbReference>
<gene>
    <name evidence="1" type="ORF">UX33_C0045G0006</name>
</gene>
<dbReference type="Pfam" id="PF06262">
    <property type="entry name" value="Zincin_1"/>
    <property type="match status" value="1"/>
</dbReference>
<dbReference type="EMBL" id="LCLU01000045">
    <property type="protein sequence ID" value="KKU20568.1"/>
    <property type="molecule type" value="Genomic_DNA"/>
</dbReference>
<dbReference type="AlphaFoldDB" id="A0A0G1QS22"/>
<evidence type="ECO:0000313" key="1">
    <source>
        <dbReference type="EMBL" id="KKU20568.1"/>
    </source>
</evidence>
<evidence type="ECO:0008006" key="3">
    <source>
        <dbReference type="Google" id="ProtNLM"/>
    </source>
</evidence>
<dbReference type="InterPro" id="IPR010428">
    <property type="entry name" value="Zincin_1"/>
</dbReference>
<accession>A0A0G1QS22</accession>
<protein>
    <recommendedName>
        <fullName evidence="3">Metallopeptidase family protein</fullName>
    </recommendedName>
</protein>